<feature type="domain" description="hAT-like transposase RNase-H fold" evidence="2">
    <location>
        <begin position="1"/>
        <end position="69"/>
    </location>
</feature>
<evidence type="ECO:0000259" key="2">
    <source>
        <dbReference type="Pfam" id="PF14372"/>
    </source>
</evidence>
<dbReference type="PANTHER" id="PTHR23272:SF161">
    <property type="entry name" value="ZINC FINGER BED DOMAIN-CONTAINING PROTEIN RICESLEEPER 1-LIKE"/>
    <property type="match status" value="1"/>
</dbReference>
<dbReference type="Gramene" id="Jr04_16520_p1">
    <property type="protein sequence ID" value="cds.Jr04_16520_p1"/>
    <property type="gene ID" value="Jr04_16520"/>
</dbReference>
<dbReference type="EMBL" id="LIHL02000004">
    <property type="protein sequence ID" value="KAF5473037.1"/>
    <property type="molecule type" value="Genomic_DNA"/>
</dbReference>
<evidence type="ECO:0000256" key="1">
    <source>
        <dbReference type="SAM" id="MobiDB-lite"/>
    </source>
</evidence>
<sequence length="130" mass="14916">MAISMRMKFDKYWGSLDRLNLLLLIAVLLDPRSKLGLLTFHLKKIYDHNWAEDLLSRVRQLLSDMYEEYNATFGSSSSSREHVSPPSSAPPDDVEDNLESQLFYKWLQASTASGYTSTKTEIDRYLSNAC</sequence>
<accession>A0A833XXN8</accession>
<evidence type="ECO:0000313" key="4">
    <source>
        <dbReference type="Proteomes" id="UP000619265"/>
    </source>
</evidence>
<feature type="region of interest" description="Disordered" evidence="1">
    <location>
        <begin position="72"/>
        <end position="95"/>
    </location>
</feature>
<reference evidence="3" key="1">
    <citation type="submission" date="2015-10" db="EMBL/GenBank/DDBJ databases">
        <authorList>
            <person name="Martinez-Garcia P.J."/>
            <person name="Crepeau M.W."/>
            <person name="Puiu D."/>
            <person name="Gonzalez-Ibeas D."/>
            <person name="Whalen J."/>
            <person name="Stevens K."/>
            <person name="Paul R."/>
            <person name="Butterfield T."/>
            <person name="Britton M."/>
            <person name="Reagan R."/>
            <person name="Chakraborty S."/>
            <person name="Walawage S.L."/>
            <person name="Vasquez-Gross H.A."/>
            <person name="Cardeno C."/>
            <person name="Famula R."/>
            <person name="Pratt K."/>
            <person name="Kuruganti S."/>
            <person name="Aradhya M.K."/>
            <person name="Leslie C.A."/>
            <person name="Dandekar A.M."/>
            <person name="Salzberg S.L."/>
            <person name="Wegrzyn J.L."/>
            <person name="Langley C.H."/>
            <person name="Neale D.B."/>
        </authorList>
    </citation>
    <scope>NUCLEOTIDE SEQUENCE</scope>
    <source>
        <tissue evidence="3">Leaves</tissue>
    </source>
</reference>
<dbReference type="InterPro" id="IPR012337">
    <property type="entry name" value="RNaseH-like_sf"/>
</dbReference>
<name>A0A833XXN8_JUGRE</name>
<dbReference type="InterPro" id="IPR025525">
    <property type="entry name" value="hAT-like_transposase_RNase-H"/>
</dbReference>
<proteinExistence type="predicted"/>
<organism evidence="3 4">
    <name type="scientific">Juglans regia</name>
    <name type="common">English walnut</name>
    <dbReference type="NCBI Taxonomy" id="51240"/>
    <lineage>
        <taxon>Eukaryota</taxon>
        <taxon>Viridiplantae</taxon>
        <taxon>Streptophyta</taxon>
        <taxon>Embryophyta</taxon>
        <taxon>Tracheophyta</taxon>
        <taxon>Spermatophyta</taxon>
        <taxon>Magnoliopsida</taxon>
        <taxon>eudicotyledons</taxon>
        <taxon>Gunneridae</taxon>
        <taxon>Pentapetalae</taxon>
        <taxon>rosids</taxon>
        <taxon>fabids</taxon>
        <taxon>Fagales</taxon>
        <taxon>Juglandaceae</taxon>
        <taxon>Juglans</taxon>
    </lineage>
</organism>
<dbReference type="Proteomes" id="UP000619265">
    <property type="component" value="Unassembled WGS sequence"/>
</dbReference>
<reference evidence="3" key="2">
    <citation type="submission" date="2020-03" db="EMBL/GenBank/DDBJ databases">
        <title>Walnut 2.0.</title>
        <authorList>
            <person name="Marrano A."/>
            <person name="Britton M."/>
            <person name="Zimin A.V."/>
            <person name="Zaini P.A."/>
            <person name="Workman R."/>
            <person name="Puiu D."/>
            <person name="Bianco L."/>
            <person name="Allen B.J."/>
            <person name="Troggio M."/>
            <person name="Leslie C.A."/>
            <person name="Timp W."/>
            <person name="Dendekar A."/>
            <person name="Salzberg S.L."/>
            <person name="Neale D.B."/>
        </authorList>
    </citation>
    <scope>NUCLEOTIDE SEQUENCE</scope>
    <source>
        <tissue evidence="3">Leaves</tissue>
    </source>
</reference>
<gene>
    <name evidence="3" type="ORF">F2P56_009682</name>
</gene>
<protein>
    <recommendedName>
        <fullName evidence="2">hAT-like transposase RNase-H fold domain-containing protein</fullName>
    </recommendedName>
</protein>
<dbReference type="Pfam" id="PF14372">
    <property type="entry name" value="hAT-like_RNase-H"/>
    <property type="match status" value="1"/>
</dbReference>
<comment type="caution">
    <text evidence="3">The sequence shown here is derived from an EMBL/GenBank/DDBJ whole genome shotgun (WGS) entry which is preliminary data.</text>
</comment>
<dbReference type="SUPFAM" id="SSF53098">
    <property type="entry name" value="Ribonuclease H-like"/>
    <property type="match status" value="1"/>
</dbReference>
<dbReference type="PANTHER" id="PTHR23272">
    <property type="entry name" value="BED FINGER-RELATED"/>
    <property type="match status" value="1"/>
</dbReference>
<evidence type="ECO:0000313" key="3">
    <source>
        <dbReference type="EMBL" id="KAF5473037.1"/>
    </source>
</evidence>
<dbReference type="AlphaFoldDB" id="A0A833XXN8"/>
<dbReference type="GO" id="GO:0003677">
    <property type="term" value="F:DNA binding"/>
    <property type="evidence" value="ECO:0007669"/>
    <property type="project" value="InterPro"/>
</dbReference>